<evidence type="ECO:0000313" key="4">
    <source>
        <dbReference type="EMBL" id="AIF41741.1"/>
    </source>
</evidence>
<dbReference type="HOGENOM" id="CLU_1298100_0_0_11"/>
<dbReference type="OrthoDB" id="9972783at2"/>
<dbReference type="Proteomes" id="UP000027986">
    <property type="component" value="Chromosome"/>
</dbReference>
<dbReference type="EMBL" id="CP008889">
    <property type="protein sequence ID" value="AIF41741.1"/>
    <property type="molecule type" value="Genomic_DNA"/>
</dbReference>
<organism evidence="4 5">
    <name type="scientific">Dermacoccus nishinomiyaensis</name>
    <dbReference type="NCBI Taxonomy" id="1274"/>
    <lineage>
        <taxon>Bacteria</taxon>
        <taxon>Bacillati</taxon>
        <taxon>Actinomycetota</taxon>
        <taxon>Actinomycetes</taxon>
        <taxon>Micrococcales</taxon>
        <taxon>Dermacoccaceae</taxon>
        <taxon>Dermacoccus</taxon>
    </lineage>
</organism>
<evidence type="ECO:0000313" key="5">
    <source>
        <dbReference type="Proteomes" id="UP000027986"/>
    </source>
</evidence>
<gene>
    <name evidence="4" type="ORF">HX89_13305</name>
</gene>
<accession>A0A075JHX5</accession>
<dbReference type="KEGG" id="dni:HX89_13305"/>
<sequence length="212" mass="21779">MSLTSRVAAGFGTALVAVSFAAPALAEQPAPKPTMPATIEQLAAKLPPFPGENATDAQIEAWFQQASKTLGLPPFPGENATDAQAYTYVKAVVKLLGLPALPAMDASDAEYDAWAGKVATMFGLPKPPSANASEAQWDAWFTTLMGMSGMPQMPGGMPHKPGTSHASSKPAGPVVQTDRVAPSSNTGALTGAAALAFAATGVTLVMRRRASR</sequence>
<feature type="chain" id="PRO_5001706375" description="Gram-positive cocci surface proteins LPxTG domain-containing protein" evidence="3">
    <location>
        <begin position="27"/>
        <end position="212"/>
    </location>
</feature>
<name>A0A075JHX5_9MICO</name>
<keyword evidence="5" id="KW-1185">Reference proteome</keyword>
<dbReference type="RefSeq" id="WP_038569705.1">
    <property type="nucleotide sequence ID" value="NZ_CP008889.1"/>
</dbReference>
<evidence type="ECO:0000256" key="3">
    <source>
        <dbReference type="SAM" id="SignalP"/>
    </source>
</evidence>
<evidence type="ECO:0000256" key="2">
    <source>
        <dbReference type="SAM" id="Phobius"/>
    </source>
</evidence>
<protein>
    <recommendedName>
        <fullName evidence="6">Gram-positive cocci surface proteins LPxTG domain-containing protein</fullName>
    </recommendedName>
</protein>
<keyword evidence="2" id="KW-0812">Transmembrane</keyword>
<evidence type="ECO:0000256" key="1">
    <source>
        <dbReference type="SAM" id="MobiDB-lite"/>
    </source>
</evidence>
<dbReference type="AlphaFoldDB" id="A0A075JHX5"/>
<feature type="transmembrane region" description="Helical" evidence="2">
    <location>
        <begin position="187"/>
        <end position="206"/>
    </location>
</feature>
<keyword evidence="3" id="KW-0732">Signal</keyword>
<reference evidence="4 5" key="1">
    <citation type="submission" date="2014-07" db="EMBL/GenBank/DDBJ databases">
        <title>Genome Sequencing of Dermacoccus nishinomiyaensis.</title>
        <authorList>
            <person name="Hong K.W."/>
            <person name="Chan K.G."/>
        </authorList>
    </citation>
    <scope>NUCLEOTIDE SEQUENCE [LARGE SCALE GENOMIC DNA]</scope>
    <source>
        <strain evidence="4 5">M25</strain>
    </source>
</reference>
<feature type="signal peptide" evidence="3">
    <location>
        <begin position="1"/>
        <end position="26"/>
    </location>
</feature>
<feature type="region of interest" description="Disordered" evidence="1">
    <location>
        <begin position="154"/>
        <end position="185"/>
    </location>
</feature>
<dbReference type="GeneID" id="41842485"/>
<keyword evidence="2" id="KW-1133">Transmembrane helix</keyword>
<proteinExistence type="predicted"/>
<evidence type="ECO:0008006" key="6">
    <source>
        <dbReference type="Google" id="ProtNLM"/>
    </source>
</evidence>
<keyword evidence="2" id="KW-0472">Membrane</keyword>